<keyword evidence="4 6" id="KW-0539">Nucleus</keyword>
<dbReference type="PANTHER" id="PTHR12465">
    <property type="entry name" value="UBIQUITIN SPECIFIC PROTEASE HOMOLOG 49"/>
    <property type="match status" value="1"/>
</dbReference>
<evidence type="ECO:0000256" key="3">
    <source>
        <dbReference type="ARBA" id="ARBA00019690"/>
    </source>
</evidence>
<dbReference type="RefSeq" id="XP_022109051.1">
    <property type="nucleotide sequence ID" value="XM_022253359.1"/>
</dbReference>
<dbReference type="GO" id="GO:0003713">
    <property type="term" value="F:transcription coactivator activity"/>
    <property type="evidence" value="ECO:0007669"/>
    <property type="project" value="TreeGrafter"/>
</dbReference>
<dbReference type="Proteomes" id="UP000694845">
    <property type="component" value="Unplaced"/>
</dbReference>
<proteinExistence type="inferred from homology"/>
<evidence type="ECO:0000256" key="2">
    <source>
        <dbReference type="ARBA" id="ARBA00010743"/>
    </source>
</evidence>
<protein>
    <recommendedName>
        <fullName evidence="3 6">Mediator of RNA polymerase II transcription subunit 20</fullName>
    </recommendedName>
    <alternativeName>
        <fullName evidence="5 6">Mediator complex subunit 20</fullName>
    </alternativeName>
</protein>
<evidence type="ECO:0000313" key="8">
    <source>
        <dbReference type="RefSeq" id="XP_022109051.1"/>
    </source>
</evidence>
<gene>
    <name evidence="8" type="primary">LOC110989178</name>
    <name evidence="6" type="synonym">MED20</name>
</gene>
<sequence length="207" mass="23186">MTITVLFCHSVCQWPVTESRTVQQTVEMLTRRIEVLGAVKAGNFCVDCETYQSTQTINSTKLVHLMHNSEQPLTCFGITDTGACLITDGQFEGIMQKLKGFYTPRKSARVESKGQRFELGDFLVKIGIVSIGPHTKGILVEVEYTPCIVVPDCWNLLHEFMQSFMGNQSPSLPTTLLSKQDMPVTPIDTMVQYLEHFNNFKKGSAGR</sequence>
<name>A0A8B7ZZP2_ACAPL</name>
<evidence type="ECO:0000313" key="7">
    <source>
        <dbReference type="Proteomes" id="UP000694845"/>
    </source>
</evidence>
<dbReference type="InterPro" id="IPR013921">
    <property type="entry name" value="Mediator_Med20"/>
</dbReference>
<reference evidence="8" key="1">
    <citation type="submission" date="2025-08" db="UniProtKB">
        <authorList>
            <consortium name="RefSeq"/>
        </authorList>
    </citation>
    <scope>IDENTIFICATION</scope>
</reference>
<evidence type="ECO:0000256" key="4">
    <source>
        <dbReference type="ARBA" id="ARBA00023242"/>
    </source>
</evidence>
<accession>A0A8B7ZZP2</accession>
<evidence type="ECO:0000256" key="1">
    <source>
        <dbReference type="ARBA" id="ARBA00004123"/>
    </source>
</evidence>
<evidence type="ECO:0000256" key="5">
    <source>
        <dbReference type="ARBA" id="ARBA00031954"/>
    </source>
</evidence>
<dbReference type="GeneID" id="110989178"/>
<keyword evidence="6" id="KW-0805">Transcription regulation</keyword>
<comment type="function">
    <text evidence="6">Component of the Mediator complex, a coactivator involved in the regulated transcription of nearly all RNA polymerase II-dependent genes. Mediator functions as a bridge to convey information from gene-specific regulatory proteins to the basal RNA polymerase II transcription machinery. Mediator is recruited to promoters by direct interactions with regulatory proteins and serves as a scaffold for the assembly of a functional preinitiation complex with RNA polymerase II and the general transcription factors.</text>
</comment>
<dbReference type="AlphaFoldDB" id="A0A8B7ZZP2"/>
<dbReference type="KEGG" id="aplc:110989178"/>
<dbReference type="Pfam" id="PF08612">
    <property type="entry name" value="Med20"/>
    <property type="match status" value="1"/>
</dbReference>
<keyword evidence="6" id="KW-0010">Activator</keyword>
<comment type="subunit">
    <text evidence="6">Component of the Mediator complex.</text>
</comment>
<dbReference type="PANTHER" id="PTHR12465:SF0">
    <property type="entry name" value="MEDIATOR OF RNA POLYMERASE II TRANSCRIPTION SUBUNIT 20"/>
    <property type="match status" value="1"/>
</dbReference>
<evidence type="ECO:0000256" key="6">
    <source>
        <dbReference type="RuleBase" id="RU364152"/>
    </source>
</evidence>
<dbReference type="GO" id="GO:0006357">
    <property type="term" value="P:regulation of transcription by RNA polymerase II"/>
    <property type="evidence" value="ECO:0007669"/>
    <property type="project" value="InterPro"/>
</dbReference>
<keyword evidence="6" id="KW-0804">Transcription</keyword>
<dbReference type="GO" id="GO:0016592">
    <property type="term" value="C:mediator complex"/>
    <property type="evidence" value="ECO:0007669"/>
    <property type="project" value="InterPro"/>
</dbReference>
<comment type="similarity">
    <text evidence="2 6">Belongs to the Mediator complex subunit 20 family.</text>
</comment>
<keyword evidence="7" id="KW-1185">Reference proteome</keyword>
<organism evidence="7 8">
    <name type="scientific">Acanthaster planci</name>
    <name type="common">Crown-of-thorns starfish</name>
    <dbReference type="NCBI Taxonomy" id="133434"/>
    <lineage>
        <taxon>Eukaryota</taxon>
        <taxon>Metazoa</taxon>
        <taxon>Echinodermata</taxon>
        <taxon>Eleutherozoa</taxon>
        <taxon>Asterozoa</taxon>
        <taxon>Asteroidea</taxon>
        <taxon>Valvatacea</taxon>
        <taxon>Valvatida</taxon>
        <taxon>Acanthasteridae</taxon>
        <taxon>Acanthaster</taxon>
    </lineage>
</organism>
<dbReference type="OrthoDB" id="1854899at2759"/>
<comment type="subcellular location">
    <subcellularLocation>
        <location evidence="1 6">Nucleus</location>
    </subcellularLocation>
</comment>